<dbReference type="AlphaFoldDB" id="A0A1H6XXB1"/>
<sequence>MKMKRILSQSFIILSALSILSVSVMAFDDPQSVMDLVQVSLTNNDAYSSIRGVYGGAGFAIAISLVYSFRKHTENALAFLMMLWGFYAVSRLITIFKDGPLGDFGNLWIKTESMLFLVACLLYAWNRWPDKTTVQLS</sequence>
<feature type="chain" id="PRO_5011679891" description="DUF4345 domain-containing protein" evidence="2">
    <location>
        <begin position="27"/>
        <end position="137"/>
    </location>
</feature>
<feature type="transmembrane region" description="Helical" evidence="1">
    <location>
        <begin position="107"/>
        <end position="125"/>
    </location>
</feature>
<feature type="transmembrane region" description="Helical" evidence="1">
    <location>
        <begin position="50"/>
        <end position="69"/>
    </location>
</feature>
<keyword evidence="4" id="KW-1185">Reference proteome</keyword>
<keyword evidence="1" id="KW-1133">Transmembrane helix</keyword>
<accession>A0A1H6XXB1</accession>
<feature type="signal peptide" evidence="2">
    <location>
        <begin position="1"/>
        <end position="26"/>
    </location>
</feature>
<gene>
    <name evidence="3" type="ORF">SAMN04487995_4008</name>
</gene>
<organism evidence="3 4">
    <name type="scientific">Dyadobacter koreensis</name>
    <dbReference type="NCBI Taxonomy" id="408657"/>
    <lineage>
        <taxon>Bacteria</taxon>
        <taxon>Pseudomonadati</taxon>
        <taxon>Bacteroidota</taxon>
        <taxon>Cytophagia</taxon>
        <taxon>Cytophagales</taxon>
        <taxon>Spirosomataceae</taxon>
        <taxon>Dyadobacter</taxon>
    </lineage>
</organism>
<keyword evidence="1" id="KW-0812">Transmembrane</keyword>
<dbReference type="InterPro" id="IPR025597">
    <property type="entry name" value="DUF4345"/>
</dbReference>
<protein>
    <recommendedName>
        <fullName evidence="5">DUF4345 domain-containing protein</fullName>
    </recommendedName>
</protein>
<dbReference type="EMBL" id="FNXY01000006">
    <property type="protein sequence ID" value="SEJ29215.1"/>
    <property type="molecule type" value="Genomic_DNA"/>
</dbReference>
<evidence type="ECO:0008006" key="5">
    <source>
        <dbReference type="Google" id="ProtNLM"/>
    </source>
</evidence>
<dbReference type="OrthoDB" id="852460at2"/>
<name>A0A1H6XXB1_9BACT</name>
<dbReference type="Proteomes" id="UP000199532">
    <property type="component" value="Unassembled WGS sequence"/>
</dbReference>
<reference evidence="3 4" key="1">
    <citation type="submission" date="2016-10" db="EMBL/GenBank/DDBJ databases">
        <authorList>
            <person name="de Groot N.N."/>
        </authorList>
    </citation>
    <scope>NUCLEOTIDE SEQUENCE [LARGE SCALE GENOMIC DNA]</scope>
    <source>
        <strain evidence="3 4">DSM 19938</strain>
    </source>
</reference>
<evidence type="ECO:0000256" key="2">
    <source>
        <dbReference type="SAM" id="SignalP"/>
    </source>
</evidence>
<feature type="transmembrane region" description="Helical" evidence="1">
    <location>
        <begin position="76"/>
        <end position="95"/>
    </location>
</feature>
<keyword evidence="2" id="KW-0732">Signal</keyword>
<keyword evidence="1" id="KW-0472">Membrane</keyword>
<dbReference type="Pfam" id="PF14248">
    <property type="entry name" value="DUF4345"/>
    <property type="match status" value="1"/>
</dbReference>
<proteinExistence type="predicted"/>
<evidence type="ECO:0000313" key="4">
    <source>
        <dbReference type="Proteomes" id="UP000199532"/>
    </source>
</evidence>
<evidence type="ECO:0000313" key="3">
    <source>
        <dbReference type="EMBL" id="SEJ29215.1"/>
    </source>
</evidence>
<evidence type="ECO:0000256" key="1">
    <source>
        <dbReference type="SAM" id="Phobius"/>
    </source>
</evidence>